<comment type="similarity">
    <text evidence="1">Belongs to the GILT family.</text>
</comment>
<feature type="chain" id="PRO_5043123143" evidence="3">
    <location>
        <begin position="21"/>
        <end position="190"/>
    </location>
</feature>
<keyword evidence="2" id="KW-0325">Glycoprotein</keyword>
<dbReference type="STRING" id="51028.A0A0N4VNG4"/>
<dbReference type="InterPro" id="IPR004911">
    <property type="entry name" value="Interferon-induced_GILT"/>
</dbReference>
<protein>
    <submittedName>
        <fullName evidence="6">Gamma interferon inducible lysosomal thiol reductase</fullName>
    </submittedName>
</protein>
<keyword evidence="5" id="KW-1185">Reference proteome</keyword>
<reference evidence="4 5" key="2">
    <citation type="submission" date="2018-10" db="EMBL/GenBank/DDBJ databases">
        <authorList>
            <consortium name="Pathogen Informatics"/>
        </authorList>
    </citation>
    <scope>NUCLEOTIDE SEQUENCE [LARGE SCALE GENOMIC DNA]</scope>
</reference>
<dbReference type="OrthoDB" id="958254at2759"/>
<name>A0A0N4VNG4_ENTVE</name>
<evidence type="ECO:0000256" key="2">
    <source>
        <dbReference type="ARBA" id="ARBA00023180"/>
    </source>
</evidence>
<reference evidence="6" key="1">
    <citation type="submission" date="2017-02" db="UniProtKB">
        <authorList>
            <consortium name="WormBaseParasite"/>
        </authorList>
    </citation>
    <scope>IDENTIFICATION</scope>
</reference>
<accession>A0A0N4VNG4</accession>
<gene>
    <name evidence="4" type="ORF">EVEC_LOCUS11712</name>
</gene>
<keyword evidence="3" id="KW-0732">Signal</keyword>
<evidence type="ECO:0000256" key="1">
    <source>
        <dbReference type="ARBA" id="ARBA00005679"/>
    </source>
</evidence>
<dbReference type="PANTHER" id="PTHR13234">
    <property type="entry name" value="GAMMA-INTERFERON INDUCIBLE LYSOSOMAL THIOL REDUCTASE GILT"/>
    <property type="match status" value="1"/>
</dbReference>
<evidence type="ECO:0000313" key="6">
    <source>
        <dbReference type="WBParaSite" id="EVEC_0001252001-mRNA-1"/>
    </source>
</evidence>
<dbReference type="WBParaSite" id="EVEC_0001252001-mRNA-1">
    <property type="protein sequence ID" value="EVEC_0001252001-mRNA-1"/>
    <property type="gene ID" value="EVEC_0001252001"/>
</dbReference>
<dbReference type="GO" id="GO:0016671">
    <property type="term" value="F:oxidoreductase activity, acting on a sulfur group of donors, disulfide as acceptor"/>
    <property type="evidence" value="ECO:0007669"/>
    <property type="project" value="InterPro"/>
</dbReference>
<sequence length="190" mass="22059">MLLKLSVLVCIAAVVPVVVTQRVNVTIFMESQCPYCTRLIREQIWPFHHKHPGVMNLQIVPFGKGDCEYFSNRTLQCHCMHGPHECDLNRLQNCAMSYFPKRHLGLVTCIQGLSSLQEAFIRCLSRLTPRTQRRLITCSTTQAGELLNYYSMVNTHRAGIKLWPTMYVNGRFFDRSYPAEYEICRYTSWC</sequence>
<dbReference type="Pfam" id="PF03227">
    <property type="entry name" value="GILT"/>
    <property type="match status" value="1"/>
</dbReference>
<feature type="signal peptide" evidence="3">
    <location>
        <begin position="1"/>
        <end position="20"/>
    </location>
</feature>
<organism evidence="6">
    <name type="scientific">Enterobius vermicularis</name>
    <name type="common">Human pinworm</name>
    <dbReference type="NCBI Taxonomy" id="51028"/>
    <lineage>
        <taxon>Eukaryota</taxon>
        <taxon>Metazoa</taxon>
        <taxon>Ecdysozoa</taxon>
        <taxon>Nematoda</taxon>
        <taxon>Chromadorea</taxon>
        <taxon>Rhabditida</taxon>
        <taxon>Spirurina</taxon>
        <taxon>Oxyuridomorpha</taxon>
        <taxon>Oxyuroidea</taxon>
        <taxon>Oxyuridae</taxon>
        <taxon>Enterobius</taxon>
    </lineage>
</organism>
<evidence type="ECO:0000256" key="3">
    <source>
        <dbReference type="SAM" id="SignalP"/>
    </source>
</evidence>
<evidence type="ECO:0000313" key="4">
    <source>
        <dbReference type="EMBL" id="VDD96961.1"/>
    </source>
</evidence>
<dbReference type="PANTHER" id="PTHR13234:SF14">
    <property type="entry name" value="GAMMA INTERFERON INDUCIBLE LYSOSOMAL THIOL REDUCTASE"/>
    <property type="match status" value="1"/>
</dbReference>
<proteinExistence type="inferred from homology"/>
<evidence type="ECO:0000313" key="5">
    <source>
        <dbReference type="Proteomes" id="UP000274131"/>
    </source>
</evidence>
<dbReference type="EMBL" id="UXUI01012552">
    <property type="protein sequence ID" value="VDD96961.1"/>
    <property type="molecule type" value="Genomic_DNA"/>
</dbReference>
<dbReference type="AlphaFoldDB" id="A0A0N4VNG4"/>
<dbReference type="Proteomes" id="UP000274131">
    <property type="component" value="Unassembled WGS sequence"/>
</dbReference>